<comment type="caution">
    <text evidence="2">The sequence shown here is derived from an EMBL/GenBank/DDBJ whole genome shotgun (WGS) entry which is preliminary data.</text>
</comment>
<proteinExistence type="predicted"/>
<dbReference type="GO" id="GO:0003676">
    <property type="term" value="F:nucleic acid binding"/>
    <property type="evidence" value="ECO:0007669"/>
    <property type="project" value="InterPro"/>
</dbReference>
<feature type="non-terminal residue" evidence="2">
    <location>
        <position position="136"/>
    </location>
</feature>
<dbReference type="CDD" id="cd06222">
    <property type="entry name" value="RNase_H_like"/>
    <property type="match status" value="1"/>
</dbReference>
<dbReference type="PANTHER" id="PTHR47074:SF48">
    <property type="entry name" value="POLYNUCLEOTIDYL TRANSFERASE, RIBONUCLEASE H-LIKE SUPERFAMILY PROTEIN"/>
    <property type="match status" value="1"/>
</dbReference>
<dbReference type="InterPro" id="IPR044730">
    <property type="entry name" value="RNase_H-like_dom_plant"/>
</dbReference>
<dbReference type="InterPro" id="IPR012337">
    <property type="entry name" value="RNaseH-like_sf"/>
</dbReference>
<name>A0A833TCX9_JUGRE</name>
<dbReference type="PANTHER" id="PTHR47074">
    <property type="entry name" value="BNAC02G40300D PROTEIN"/>
    <property type="match status" value="1"/>
</dbReference>
<dbReference type="InterPro" id="IPR052929">
    <property type="entry name" value="RNase_H-like_EbsB-rel"/>
</dbReference>
<evidence type="ECO:0000313" key="2">
    <source>
        <dbReference type="EMBL" id="KAF5446930.1"/>
    </source>
</evidence>
<dbReference type="EMBL" id="LIHL02000014">
    <property type="protein sequence ID" value="KAF5446930.1"/>
    <property type="molecule type" value="Genomic_DNA"/>
</dbReference>
<evidence type="ECO:0000313" key="3">
    <source>
        <dbReference type="Proteomes" id="UP000619265"/>
    </source>
</evidence>
<dbReference type="Gene3D" id="3.30.420.10">
    <property type="entry name" value="Ribonuclease H-like superfamily/Ribonuclease H"/>
    <property type="match status" value="1"/>
</dbReference>
<dbReference type="Gramene" id="Jr14_11120_p1">
    <property type="protein sequence ID" value="cds.Jr14_11120_p1"/>
    <property type="gene ID" value="Jr14_11120"/>
</dbReference>
<dbReference type="AlphaFoldDB" id="A0A833TCX9"/>
<reference evidence="2" key="1">
    <citation type="submission" date="2015-10" db="EMBL/GenBank/DDBJ databases">
        <authorList>
            <person name="Martinez-Garcia P.J."/>
            <person name="Crepeau M.W."/>
            <person name="Puiu D."/>
            <person name="Gonzalez-Ibeas D."/>
            <person name="Whalen J."/>
            <person name="Stevens K."/>
            <person name="Paul R."/>
            <person name="Butterfield T."/>
            <person name="Britton M."/>
            <person name="Reagan R."/>
            <person name="Chakraborty S."/>
            <person name="Walawage S.L."/>
            <person name="Vasquez-Gross H.A."/>
            <person name="Cardeno C."/>
            <person name="Famula R."/>
            <person name="Pratt K."/>
            <person name="Kuruganti S."/>
            <person name="Aradhya M.K."/>
            <person name="Leslie C.A."/>
            <person name="Dandekar A.M."/>
            <person name="Salzberg S.L."/>
            <person name="Wegrzyn J.L."/>
            <person name="Langley C.H."/>
            <person name="Neale D.B."/>
        </authorList>
    </citation>
    <scope>NUCLEOTIDE SEQUENCE</scope>
    <source>
        <tissue evidence="2">Leaves</tissue>
    </source>
</reference>
<accession>A0A833TCX9</accession>
<dbReference type="SUPFAM" id="SSF53098">
    <property type="entry name" value="Ribonuclease H-like"/>
    <property type="match status" value="1"/>
</dbReference>
<dbReference type="InterPro" id="IPR002156">
    <property type="entry name" value="RNaseH_domain"/>
</dbReference>
<organism evidence="2 3">
    <name type="scientific">Juglans regia</name>
    <name type="common">English walnut</name>
    <dbReference type="NCBI Taxonomy" id="51240"/>
    <lineage>
        <taxon>Eukaryota</taxon>
        <taxon>Viridiplantae</taxon>
        <taxon>Streptophyta</taxon>
        <taxon>Embryophyta</taxon>
        <taxon>Tracheophyta</taxon>
        <taxon>Spermatophyta</taxon>
        <taxon>Magnoliopsida</taxon>
        <taxon>eudicotyledons</taxon>
        <taxon>Gunneridae</taxon>
        <taxon>Pentapetalae</taxon>
        <taxon>rosids</taxon>
        <taxon>fabids</taxon>
        <taxon>Fagales</taxon>
        <taxon>Juglandaceae</taxon>
        <taxon>Juglans</taxon>
    </lineage>
</organism>
<dbReference type="InterPro" id="IPR036397">
    <property type="entry name" value="RNaseH_sf"/>
</dbReference>
<protein>
    <recommendedName>
        <fullName evidence="1">RNase H type-1 domain-containing protein</fullName>
    </recommendedName>
</protein>
<dbReference type="Pfam" id="PF13456">
    <property type="entry name" value="RVT_3"/>
    <property type="match status" value="1"/>
</dbReference>
<dbReference type="GO" id="GO:0004523">
    <property type="term" value="F:RNA-DNA hybrid ribonuclease activity"/>
    <property type="evidence" value="ECO:0007669"/>
    <property type="project" value="InterPro"/>
</dbReference>
<gene>
    <name evidence="2" type="ORF">F2P56_032524</name>
</gene>
<dbReference type="Proteomes" id="UP000619265">
    <property type="component" value="Unassembled WGS sequence"/>
</dbReference>
<sequence>MGVRIVVRDNNGDVLDSLCAPRNYVTSPILAECNALWKAMEMCIELGFREVIFEGDAKAVLIEAVKSEDDDDDSWRGQIIEDIKQIIRTRAHWSVAFIHREGKEVAHQLAKIALQNEGELYWMENGPRNIYHLIVK</sequence>
<feature type="domain" description="RNase H type-1" evidence="1">
    <location>
        <begin position="2"/>
        <end position="112"/>
    </location>
</feature>
<evidence type="ECO:0000259" key="1">
    <source>
        <dbReference type="Pfam" id="PF13456"/>
    </source>
</evidence>
<reference evidence="2" key="2">
    <citation type="submission" date="2020-03" db="EMBL/GenBank/DDBJ databases">
        <title>Walnut 2.0.</title>
        <authorList>
            <person name="Marrano A."/>
            <person name="Britton M."/>
            <person name="Zimin A.V."/>
            <person name="Zaini P.A."/>
            <person name="Workman R."/>
            <person name="Puiu D."/>
            <person name="Bianco L."/>
            <person name="Allen B.J."/>
            <person name="Troggio M."/>
            <person name="Leslie C.A."/>
            <person name="Timp W."/>
            <person name="Dendekar A."/>
            <person name="Salzberg S.L."/>
            <person name="Neale D.B."/>
        </authorList>
    </citation>
    <scope>NUCLEOTIDE SEQUENCE</scope>
    <source>
        <tissue evidence="2">Leaves</tissue>
    </source>
</reference>